<name>A0A0E9VFK3_ANGAN</name>
<reference evidence="1" key="2">
    <citation type="journal article" date="2015" name="Fish Shellfish Immunol.">
        <title>Early steps in the European eel (Anguilla anguilla)-Vibrio vulnificus interaction in the gills: Role of the RtxA13 toxin.</title>
        <authorList>
            <person name="Callol A."/>
            <person name="Pajuelo D."/>
            <person name="Ebbesson L."/>
            <person name="Teles M."/>
            <person name="MacKenzie S."/>
            <person name="Amaro C."/>
        </authorList>
    </citation>
    <scope>NUCLEOTIDE SEQUENCE</scope>
</reference>
<dbReference type="EMBL" id="GBXM01032599">
    <property type="protein sequence ID" value="JAH75978.1"/>
    <property type="molecule type" value="Transcribed_RNA"/>
</dbReference>
<reference evidence="1" key="1">
    <citation type="submission" date="2014-11" db="EMBL/GenBank/DDBJ databases">
        <authorList>
            <person name="Amaro Gonzalez C."/>
        </authorList>
    </citation>
    <scope>NUCLEOTIDE SEQUENCE</scope>
</reference>
<organism evidence="1">
    <name type="scientific">Anguilla anguilla</name>
    <name type="common">European freshwater eel</name>
    <name type="synonym">Muraena anguilla</name>
    <dbReference type="NCBI Taxonomy" id="7936"/>
    <lineage>
        <taxon>Eukaryota</taxon>
        <taxon>Metazoa</taxon>
        <taxon>Chordata</taxon>
        <taxon>Craniata</taxon>
        <taxon>Vertebrata</taxon>
        <taxon>Euteleostomi</taxon>
        <taxon>Actinopterygii</taxon>
        <taxon>Neopterygii</taxon>
        <taxon>Teleostei</taxon>
        <taxon>Anguilliformes</taxon>
        <taxon>Anguillidae</taxon>
        <taxon>Anguilla</taxon>
    </lineage>
</organism>
<evidence type="ECO:0000313" key="1">
    <source>
        <dbReference type="EMBL" id="JAH75978.1"/>
    </source>
</evidence>
<sequence>MSGKKGVIIVLTQTLHFQFQLYFKYHICGSCPFSIYITGQIQCTFFQV</sequence>
<accession>A0A0E9VFK3</accession>
<protein>
    <submittedName>
        <fullName evidence="1">Uncharacterized protein</fullName>
    </submittedName>
</protein>
<proteinExistence type="predicted"/>
<dbReference type="AlphaFoldDB" id="A0A0E9VFK3"/>